<dbReference type="EMBL" id="JALLPJ020001182">
    <property type="protein sequence ID" value="KAL3774687.1"/>
    <property type="molecule type" value="Genomic_DNA"/>
</dbReference>
<protein>
    <submittedName>
        <fullName evidence="3">Uncharacterized protein</fullName>
    </submittedName>
</protein>
<organism evidence="3 4">
    <name type="scientific">Cyclotella atomus</name>
    <dbReference type="NCBI Taxonomy" id="382360"/>
    <lineage>
        <taxon>Eukaryota</taxon>
        <taxon>Sar</taxon>
        <taxon>Stramenopiles</taxon>
        <taxon>Ochrophyta</taxon>
        <taxon>Bacillariophyta</taxon>
        <taxon>Coscinodiscophyceae</taxon>
        <taxon>Thalassiosirophycidae</taxon>
        <taxon>Stephanodiscales</taxon>
        <taxon>Stephanodiscaceae</taxon>
        <taxon>Cyclotella</taxon>
    </lineage>
</organism>
<sequence length="381" mass="41915">MTAEASAPIENIEALKAQSKALKAQVEKARAETGDVENPSSPTKPLGGSKPTSMQDESSSKRGLMINIANLVGYAVNISTSYLGGVAGAFGKSNVELSYQYQTLITPSASYFGYIWGLIFLSQGFFVAAQLLPKYKDHVLVQKGVGFWYFFTCVAQSAWTVSFGFEFMATAFVAMVAILLCLMTILNRQWGVIDEHERNNESDPWLLANNAVSAFEEEKRESIAPPPSFAYWLLRFPFAVHAGWIAPATPLMLSVVMVYYKVDIQVELWTAVMGIAMLFGMSMGLLLRQDKGAPSYVFPAVVAYAFVGVAWELNSPSDAILGRFQEVEISLVKNVAGFCGGMLLVTAVSRFFAILLRDHCCPRRDSEEDEDVIYVEAEDCL</sequence>
<feature type="transmembrane region" description="Helical" evidence="2">
    <location>
        <begin position="331"/>
        <end position="356"/>
    </location>
</feature>
<proteinExistence type="predicted"/>
<keyword evidence="4" id="KW-1185">Reference proteome</keyword>
<feature type="transmembrane region" description="Helical" evidence="2">
    <location>
        <begin position="167"/>
        <end position="186"/>
    </location>
</feature>
<gene>
    <name evidence="3" type="ORF">ACHAWO_002550</name>
</gene>
<evidence type="ECO:0000256" key="2">
    <source>
        <dbReference type="SAM" id="Phobius"/>
    </source>
</evidence>
<dbReference type="Proteomes" id="UP001530400">
    <property type="component" value="Unassembled WGS sequence"/>
</dbReference>
<dbReference type="AlphaFoldDB" id="A0ABD3NFL0"/>
<feature type="transmembrane region" description="Helical" evidence="2">
    <location>
        <begin position="71"/>
        <end position="91"/>
    </location>
</feature>
<keyword evidence="2" id="KW-0472">Membrane</keyword>
<reference evidence="3 4" key="1">
    <citation type="submission" date="2024-10" db="EMBL/GenBank/DDBJ databases">
        <title>Updated reference genomes for cyclostephanoid diatoms.</title>
        <authorList>
            <person name="Roberts W.R."/>
            <person name="Alverson A.J."/>
        </authorList>
    </citation>
    <scope>NUCLEOTIDE SEQUENCE [LARGE SCALE GENOMIC DNA]</scope>
    <source>
        <strain evidence="3 4">AJA010-31</strain>
    </source>
</reference>
<evidence type="ECO:0000313" key="3">
    <source>
        <dbReference type="EMBL" id="KAL3774687.1"/>
    </source>
</evidence>
<evidence type="ECO:0000313" key="4">
    <source>
        <dbReference type="Proteomes" id="UP001530400"/>
    </source>
</evidence>
<keyword evidence="2" id="KW-1133">Transmembrane helix</keyword>
<evidence type="ECO:0000256" key="1">
    <source>
        <dbReference type="SAM" id="MobiDB-lite"/>
    </source>
</evidence>
<feature type="transmembrane region" description="Helical" evidence="2">
    <location>
        <begin position="111"/>
        <end position="132"/>
    </location>
</feature>
<feature type="region of interest" description="Disordered" evidence="1">
    <location>
        <begin position="26"/>
        <end position="57"/>
    </location>
</feature>
<comment type="caution">
    <text evidence="3">The sequence shown here is derived from an EMBL/GenBank/DDBJ whole genome shotgun (WGS) entry which is preliminary data.</text>
</comment>
<dbReference type="PANTHER" id="PTHR33802">
    <property type="entry name" value="SI:CH211-161H7.5-RELATED"/>
    <property type="match status" value="1"/>
</dbReference>
<feature type="transmembrane region" description="Helical" evidence="2">
    <location>
        <begin position="238"/>
        <end position="260"/>
    </location>
</feature>
<feature type="transmembrane region" description="Helical" evidence="2">
    <location>
        <begin position="266"/>
        <end position="286"/>
    </location>
</feature>
<feature type="transmembrane region" description="Helical" evidence="2">
    <location>
        <begin position="144"/>
        <end position="161"/>
    </location>
</feature>
<keyword evidence="2" id="KW-0812">Transmembrane</keyword>
<dbReference type="PANTHER" id="PTHR33802:SF2">
    <property type="entry name" value="EF-HAND DOMAIN-CONTAINING PROTEIN"/>
    <property type="match status" value="1"/>
</dbReference>
<feature type="transmembrane region" description="Helical" evidence="2">
    <location>
        <begin position="293"/>
        <end position="311"/>
    </location>
</feature>
<name>A0ABD3NFL0_9STRA</name>
<accession>A0ABD3NFL0</accession>